<evidence type="ECO:0000259" key="2">
    <source>
        <dbReference type="Pfam" id="PF01408"/>
    </source>
</evidence>
<dbReference type="SUPFAM" id="SSF55347">
    <property type="entry name" value="Glyceraldehyde-3-phosphate dehydrogenase-like, C-terminal domain"/>
    <property type="match status" value="1"/>
</dbReference>
<dbReference type="Gene3D" id="3.40.50.720">
    <property type="entry name" value="NAD(P)-binding Rossmann-like Domain"/>
    <property type="match status" value="1"/>
</dbReference>
<dbReference type="InterPro" id="IPR036291">
    <property type="entry name" value="NAD(P)-bd_dom_sf"/>
</dbReference>
<dbReference type="GO" id="GO:0005737">
    <property type="term" value="C:cytoplasm"/>
    <property type="evidence" value="ECO:0007669"/>
    <property type="project" value="TreeGrafter"/>
</dbReference>
<dbReference type="GO" id="GO:0016491">
    <property type="term" value="F:oxidoreductase activity"/>
    <property type="evidence" value="ECO:0007669"/>
    <property type="project" value="TreeGrafter"/>
</dbReference>
<keyword evidence="4" id="KW-1185">Reference proteome</keyword>
<name>A0A383V414_TETOB</name>
<protein>
    <recommendedName>
        <fullName evidence="2">Gfo/Idh/MocA-like oxidoreductase N-terminal domain-containing protein</fullName>
    </recommendedName>
</protein>
<dbReference type="STRING" id="3088.A0A383V414"/>
<feature type="compositionally biased region" description="Low complexity" evidence="1">
    <location>
        <begin position="422"/>
        <end position="443"/>
    </location>
</feature>
<reference evidence="3 4" key="1">
    <citation type="submission" date="2016-10" db="EMBL/GenBank/DDBJ databases">
        <authorList>
            <person name="Cai Z."/>
        </authorList>
    </citation>
    <scope>NUCLEOTIDE SEQUENCE [LARGE SCALE GENOMIC DNA]</scope>
</reference>
<dbReference type="GO" id="GO:0000166">
    <property type="term" value="F:nucleotide binding"/>
    <property type="evidence" value="ECO:0007669"/>
    <property type="project" value="InterPro"/>
</dbReference>
<dbReference type="PANTHER" id="PTHR42840:SF6">
    <property type="entry name" value="BINDING ROSSMANN FOLD OXIDOREDUCTASE, PUTATIVE (AFU_ORTHOLOGUE AFUA_3G11930)-RELATED"/>
    <property type="match status" value="1"/>
</dbReference>
<dbReference type="Pfam" id="PF01408">
    <property type="entry name" value="GFO_IDH_MocA"/>
    <property type="match status" value="1"/>
</dbReference>
<dbReference type="InterPro" id="IPR000683">
    <property type="entry name" value="Gfo/Idh/MocA-like_OxRdtase_N"/>
</dbReference>
<dbReference type="Gene3D" id="3.30.360.10">
    <property type="entry name" value="Dihydrodipicolinate Reductase, domain 2"/>
    <property type="match status" value="1"/>
</dbReference>
<dbReference type="Proteomes" id="UP000256970">
    <property type="component" value="Unassembled WGS sequence"/>
</dbReference>
<feature type="domain" description="Gfo/Idh/MocA-like oxidoreductase N-terminal" evidence="2">
    <location>
        <begin position="111"/>
        <end position="167"/>
    </location>
</feature>
<feature type="region of interest" description="Disordered" evidence="1">
    <location>
        <begin position="472"/>
        <end position="493"/>
    </location>
</feature>
<dbReference type="SUPFAM" id="SSF51735">
    <property type="entry name" value="NAD(P)-binding Rossmann-fold domains"/>
    <property type="match status" value="1"/>
</dbReference>
<evidence type="ECO:0000313" key="4">
    <source>
        <dbReference type="Proteomes" id="UP000256970"/>
    </source>
</evidence>
<evidence type="ECO:0000313" key="3">
    <source>
        <dbReference type="EMBL" id="SZX59660.1"/>
    </source>
</evidence>
<gene>
    <name evidence="3" type="ORF">BQ4739_LOCUS261</name>
</gene>
<evidence type="ECO:0000256" key="1">
    <source>
        <dbReference type="SAM" id="MobiDB-lite"/>
    </source>
</evidence>
<sequence length="528" mass="56802">MKDQDPVDVLMVGAGEYTAGFVQTSFGAAADKPAGVVALTCFDLRRLGKVKRMVLCDRCGTRMPAVRATMEAKIGKAYCGLDLTIDCFPEDDVPDDPSAAIRAIGSMKPGDVAIIFTPDDTHFSIASAAIAAGLHVLVAKPIVKHLQEHAELVALAKKHNVLLAVEYHKRFDPIYSDARNRARQLGPFSYYYSYMAQPKQQLDTFRAWAGKSSDINYYLNSHHIDIHNWFVSHMAHPTRVTALAATGVAEAKLERPCEDTITLSCQWANRDGSSTGTAVYTASWIAPKGECHTRQHFHYMGQKGEVHADQAHRGYNTATDEAGYAALNPLYMRYTPDANGYFAGQTGYGYISIAAFIEAAAALNSGARSVAYYEQEGVLALASKTLAVTAILQAGRLSLDNSGAAVDILYDDDGQPREVRLAGSSSSSAEGGAAGWQQQQQQQRGRRDGLVGSCDEPALGWVFVQQQQQHRGARAGLQDAGSHSNPASGRLSLDNSGAAVDILYDDYGQPREVRLAGSSSSGGGPAMD</sequence>
<dbReference type="GO" id="GO:0006740">
    <property type="term" value="P:NADPH regeneration"/>
    <property type="evidence" value="ECO:0007669"/>
    <property type="project" value="TreeGrafter"/>
</dbReference>
<feature type="region of interest" description="Disordered" evidence="1">
    <location>
        <begin position="419"/>
        <end position="450"/>
    </location>
</feature>
<organism evidence="3 4">
    <name type="scientific">Tetradesmus obliquus</name>
    <name type="common">Green alga</name>
    <name type="synonym">Acutodesmus obliquus</name>
    <dbReference type="NCBI Taxonomy" id="3088"/>
    <lineage>
        <taxon>Eukaryota</taxon>
        <taxon>Viridiplantae</taxon>
        <taxon>Chlorophyta</taxon>
        <taxon>core chlorophytes</taxon>
        <taxon>Chlorophyceae</taxon>
        <taxon>CS clade</taxon>
        <taxon>Sphaeropleales</taxon>
        <taxon>Scenedesmaceae</taxon>
        <taxon>Tetradesmus</taxon>
    </lineage>
</organism>
<dbReference type="EMBL" id="FNXT01000014">
    <property type="protein sequence ID" value="SZX59660.1"/>
    <property type="molecule type" value="Genomic_DNA"/>
</dbReference>
<accession>A0A383V414</accession>
<proteinExistence type="predicted"/>
<dbReference type="AlphaFoldDB" id="A0A383V414"/>
<dbReference type="PANTHER" id="PTHR42840">
    <property type="entry name" value="NAD(P)-BINDING ROSSMANN-FOLD SUPERFAMILY PROTEIN-RELATED"/>
    <property type="match status" value="1"/>
</dbReference>